<accession>A0A6L2KE96</accession>
<dbReference type="EMBL" id="BKCJ010002107">
    <property type="protein sequence ID" value="GEU46305.1"/>
    <property type="molecule type" value="Genomic_DNA"/>
</dbReference>
<evidence type="ECO:0000313" key="1">
    <source>
        <dbReference type="EMBL" id="GEU46305.1"/>
    </source>
</evidence>
<name>A0A6L2KE96_TANCI</name>
<comment type="caution">
    <text evidence="1">The sequence shown here is derived from an EMBL/GenBank/DDBJ whole genome shotgun (WGS) entry which is preliminary data.</text>
</comment>
<dbReference type="AlphaFoldDB" id="A0A6L2KE96"/>
<sequence>MEACDVHVYKLTRLDESYRHFLTFSRMLEVLDRQDVLDLHKIVMERVSHGFFDVLQFGLTHDDLLSNDVHKDFVDRMYACLTSQRIEKMSPLVLVPMY</sequence>
<protein>
    <submittedName>
        <fullName evidence="1">Uncharacterized protein</fullName>
    </submittedName>
</protein>
<reference evidence="1" key="1">
    <citation type="journal article" date="2019" name="Sci. Rep.">
        <title>Draft genome of Tanacetum cinerariifolium, the natural source of mosquito coil.</title>
        <authorList>
            <person name="Yamashiro T."/>
            <person name="Shiraishi A."/>
            <person name="Satake H."/>
            <person name="Nakayama K."/>
        </authorList>
    </citation>
    <scope>NUCLEOTIDE SEQUENCE</scope>
</reference>
<organism evidence="1">
    <name type="scientific">Tanacetum cinerariifolium</name>
    <name type="common">Dalmatian daisy</name>
    <name type="synonym">Chrysanthemum cinerariifolium</name>
    <dbReference type="NCBI Taxonomy" id="118510"/>
    <lineage>
        <taxon>Eukaryota</taxon>
        <taxon>Viridiplantae</taxon>
        <taxon>Streptophyta</taxon>
        <taxon>Embryophyta</taxon>
        <taxon>Tracheophyta</taxon>
        <taxon>Spermatophyta</taxon>
        <taxon>Magnoliopsida</taxon>
        <taxon>eudicotyledons</taxon>
        <taxon>Gunneridae</taxon>
        <taxon>Pentapetalae</taxon>
        <taxon>asterids</taxon>
        <taxon>campanulids</taxon>
        <taxon>Asterales</taxon>
        <taxon>Asteraceae</taxon>
        <taxon>Asteroideae</taxon>
        <taxon>Anthemideae</taxon>
        <taxon>Anthemidinae</taxon>
        <taxon>Tanacetum</taxon>
    </lineage>
</organism>
<proteinExistence type="predicted"/>
<gene>
    <name evidence="1" type="ORF">Tci_018283</name>
</gene>